<dbReference type="InterPro" id="IPR013783">
    <property type="entry name" value="Ig-like_fold"/>
</dbReference>
<dbReference type="Proteomes" id="UP001321473">
    <property type="component" value="Unassembled WGS sequence"/>
</dbReference>
<dbReference type="SMART" id="SM00406">
    <property type="entry name" value="IGv"/>
    <property type="match status" value="3"/>
</dbReference>
<dbReference type="InterPro" id="IPR050958">
    <property type="entry name" value="Cell_Adh-Cytoskel_Orgn"/>
</dbReference>
<feature type="domain" description="Ig-like" evidence="2">
    <location>
        <begin position="239"/>
        <end position="325"/>
    </location>
</feature>
<dbReference type="InterPro" id="IPR003599">
    <property type="entry name" value="Ig_sub"/>
</dbReference>
<evidence type="ECO:0000313" key="4">
    <source>
        <dbReference type="Proteomes" id="UP001321473"/>
    </source>
</evidence>
<feature type="domain" description="Ig-like" evidence="2">
    <location>
        <begin position="333"/>
        <end position="426"/>
    </location>
</feature>
<feature type="domain" description="Ig-like" evidence="2">
    <location>
        <begin position="439"/>
        <end position="531"/>
    </location>
</feature>
<dbReference type="InterPro" id="IPR036179">
    <property type="entry name" value="Ig-like_dom_sf"/>
</dbReference>
<name>A0AAQ4FEY9_AMBAM</name>
<dbReference type="InterPro" id="IPR003598">
    <property type="entry name" value="Ig_sub2"/>
</dbReference>
<dbReference type="GO" id="GO:0043025">
    <property type="term" value="C:neuronal cell body"/>
    <property type="evidence" value="ECO:0007669"/>
    <property type="project" value="TreeGrafter"/>
</dbReference>
<dbReference type="FunFam" id="2.60.40.10:FF:000333">
    <property type="entry name" value="Down syndrome cell adhesion molecule"/>
    <property type="match status" value="2"/>
</dbReference>
<feature type="domain" description="Ig-like" evidence="2">
    <location>
        <begin position="534"/>
        <end position="625"/>
    </location>
</feature>
<dbReference type="AlphaFoldDB" id="A0AAQ4FEY9"/>
<dbReference type="PANTHER" id="PTHR45080:SF32">
    <property type="entry name" value="MAM DOMAIN CONTAINING GLYCOSYLPHOSPHATIDYLINOSITOL ANCHOR 1"/>
    <property type="match status" value="1"/>
</dbReference>
<dbReference type="InterPro" id="IPR013106">
    <property type="entry name" value="Ig_V-set"/>
</dbReference>
<dbReference type="CDD" id="cd00096">
    <property type="entry name" value="Ig"/>
    <property type="match status" value="2"/>
</dbReference>
<dbReference type="SUPFAM" id="SSF48726">
    <property type="entry name" value="Immunoglobulin"/>
    <property type="match status" value="6"/>
</dbReference>
<accession>A0AAQ4FEY9</accession>
<dbReference type="GO" id="GO:0007156">
    <property type="term" value="P:homophilic cell adhesion via plasma membrane adhesion molecules"/>
    <property type="evidence" value="ECO:0007669"/>
    <property type="project" value="TreeGrafter"/>
</dbReference>
<reference evidence="3 4" key="1">
    <citation type="journal article" date="2023" name="Arcadia Sci">
        <title>De novo assembly of a long-read Amblyomma americanum tick genome.</title>
        <authorList>
            <person name="Chou S."/>
            <person name="Poskanzer K.E."/>
            <person name="Rollins M."/>
            <person name="Thuy-Boun P.S."/>
        </authorList>
    </citation>
    <scope>NUCLEOTIDE SEQUENCE [LARGE SCALE GENOMIC DNA]</scope>
    <source>
        <strain evidence="3">F_SG_1</strain>
        <tissue evidence="3">Salivary glands</tissue>
    </source>
</reference>
<dbReference type="GO" id="GO:0030424">
    <property type="term" value="C:axon"/>
    <property type="evidence" value="ECO:0007669"/>
    <property type="project" value="TreeGrafter"/>
</dbReference>
<comment type="caution">
    <text evidence="3">The sequence shown here is derived from an EMBL/GenBank/DDBJ whole genome shotgun (WGS) entry which is preliminary data.</text>
</comment>
<dbReference type="SMART" id="SM00409">
    <property type="entry name" value="IG"/>
    <property type="match status" value="6"/>
</dbReference>
<evidence type="ECO:0000259" key="2">
    <source>
        <dbReference type="PROSITE" id="PS50835"/>
    </source>
</evidence>
<feature type="domain" description="Ig-like" evidence="2">
    <location>
        <begin position="47"/>
        <end position="138"/>
    </location>
</feature>
<evidence type="ECO:0000256" key="1">
    <source>
        <dbReference type="ARBA" id="ARBA00023319"/>
    </source>
</evidence>
<organism evidence="3 4">
    <name type="scientific">Amblyomma americanum</name>
    <name type="common">Lone star tick</name>
    <dbReference type="NCBI Taxonomy" id="6943"/>
    <lineage>
        <taxon>Eukaryota</taxon>
        <taxon>Metazoa</taxon>
        <taxon>Ecdysozoa</taxon>
        <taxon>Arthropoda</taxon>
        <taxon>Chelicerata</taxon>
        <taxon>Arachnida</taxon>
        <taxon>Acari</taxon>
        <taxon>Parasitiformes</taxon>
        <taxon>Ixodida</taxon>
        <taxon>Ixodoidea</taxon>
        <taxon>Ixodidae</taxon>
        <taxon>Amblyomminae</taxon>
        <taxon>Amblyomma</taxon>
    </lineage>
</organism>
<dbReference type="PROSITE" id="PS50835">
    <property type="entry name" value="IG_LIKE"/>
    <property type="match status" value="6"/>
</dbReference>
<dbReference type="Gene3D" id="2.60.40.10">
    <property type="entry name" value="Immunoglobulins"/>
    <property type="match status" value="6"/>
</dbReference>
<feature type="domain" description="Ig-like" evidence="2">
    <location>
        <begin position="143"/>
        <end position="234"/>
    </location>
</feature>
<keyword evidence="4" id="KW-1185">Reference proteome</keyword>
<dbReference type="EMBL" id="JARKHS020003764">
    <property type="protein sequence ID" value="KAK8785232.1"/>
    <property type="molecule type" value="Genomic_DNA"/>
</dbReference>
<sequence length="648" mass="69350">MHSSSFWFFTRQSKRQRRLVSVIGSVHINLSRYAHSSLLQIRFADVPKVGDLSFLSTPSMGEELIVMCVVKKGAVEPYRITWRKDGSELRPTQRLSMSSVFKSSAALRIASLRPEDVGNYSCTATNSFGSDTSSAALLVHGPPKVFEFTFPPEVALGDEILVGCVVKKGAHGPYHFTWQRDGRDLESSDRLSVFGQSRTSVALRIMGVRPEDVGNYTCVASNSFGSDSFTAPLVVHVAPKLQSAGFPAEISLGDDTAAVCLVTKGSSGPFRMAWLKNGKEVGNGDRVTVAVKARTAVLSIEDIRVDDIGNYTCTATNLFGKDALTIPLLVKAPKVGKFGFPPDVALGDEIIETCLVKKGSAGPYRFTLLKDGTEVSSGDRLTVSSHSKSSVTLRIASLRPEDVGNYTCTASNPHGSDSVTAALIVNALCCGRVRAEGKPKLRSSGFSNDLSLGEFAVATCAVKRGASEPLSLSWHMGDREIVSTARVSVDIKTNNAMLTIDSVRVEDVGNYTCTARNAFGSDALTLPLLVSGVPRVGEFSFPSNLAIGEEVIALCVVKKGGAEPYRITWRKDGVELTPSERLSTSAVFKSSAALRIASLRPGDVGNYSCTASNAFGSDSASAPLVVHGNKPLSYQNLTRNKVGFVYNC</sequence>
<proteinExistence type="predicted"/>
<dbReference type="GO" id="GO:0005886">
    <property type="term" value="C:plasma membrane"/>
    <property type="evidence" value="ECO:0007669"/>
    <property type="project" value="TreeGrafter"/>
</dbReference>
<dbReference type="PANTHER" id="PTHR45080">
    <property type="entry name" value="CONTACTIN 5"/>
    <property type="match status" value="1"/>
</dbReference>
<protein>
    <recommendedName>
        <fullName evidence="2">Ig-like domain-containing protein</fullName>
    </recommendedName>
</protein>
<gene>
    <name evidence="3" type="ORF">V5799_008415</name>
</gene>
<dbReference type="GO" id="GO:0050808">
    <property type="term" value="P:synapse organization"/>
    <property type="evidence" value="ECO:0007669"/>
    <property type="project" value="TreeGrafter"/>
</dbReference>
<dbReference type="Pfam" id="PF07679">
    <property type="entry name" value="I-set"/>
    <property type="match status" value="6"/>
</dbReference>
<dbReference type="SMART" id="SM00408">
    <property type="entry name" value="IGc2"/>
    <property type="match status" value="6"/>
</dbReference>
<dbReference type="GO" id="GO:0008046">
    <property type="term" value="F:axon guidance receptor activity"/>
    <property type="evidence" value="ECO:0007669"/>
    <property type="project" value="TreeGrafter"/>
</dbReference>
<evidence type="ECO:0000313" key="3">
    <source>
        <dbReference type="EMBL" id="KAK8785232.1"/>
    </source>
</evidence>
<keyword evidence="1" id="KW-0393">Immunoglobulin domain</keyword>
<dbReference type="InterPro" id="IPR013098">
    <property type="entry name" value="Ig_I-set"/>
</dbReference>
<dbReference type="InterPro" id="IPR007110">
    <property type="entry name" value="Ig-like_dom"/>
</dbReference>